<dbReference type="Pfam" id="PF01425">
    <property type="entry name" value="Amidase"/>
    <property type="match status" value="1"/>
</dbReference>
<dbReference type="Proteomes" id="UP000223968">
    <property type="component" value="Unassembled WGS sequence"/>
</dbReference>
<reference evidence="2 3" key="1">
    <citation type="submission" date="2017-10" db="EMBL/GenBank/DDBJ databases">
        <title>Comparative genomics in systemic dimorphic fungi from Ajellomycetaceae.</title>
        <authorList>
            <person name="Munoz J.F."/>
            <person name="Mcewen J.G."/>
            <person name="Clay O.K."/>
            <person name="Cuomo C.A."/>
        </authorList>
    </citation>
    <scope>NUCLEOTIDE SEQUENCE [LARGE SCALE GENOMIC DNA]</scope>
    <source>
        <strain evidence="2 3">UAMH5409</strain>
    </source>
</reference>
<evidence type="ECO:0000259" key="1">
    <source>
        <dbReference type="Pfam" id="PF01425"/>
    </source>
</evidence>
<proteinExistence type="predicted"/>
<dbReference type="PANTHER" id="PTHR42678">
    <property type="entry name" value="AMIDASE"/>
    <property type="match status" value="1"/>
</dbReference>
<dbReference type="Gene3D" id="3.90.1300.10">
    <property type="entry name" value="Amidase signature (AS) domain"/>
    <property type="match status" value="1"/>
</dbReference>
<comment type="caution">
    <text evidence="2">The sequence shown here is derived from an EMBL/GenBank/DDBJ whole genome shotgun (WGS) entry which is preliminary data.</text>
</comment>
<gene>
    <name evidence="2" type="ORF">AJ79_00463</name>
</gene>
<organism evidence="2 3">
    <name type="scientific">Helicocarpus griseus UAMH5409</name>
    <dbReference type="NCBI Taxonomy" id="1447875"/>
    <lineage>
        <taxon>Eukaryota</taxon>
        <taxon>Fungi</taxon>
        <taxon>Dikarya</taxon>
        <taxon>Ascomycota</taxon>
        <taxon>Pezizomycotina</taxon>
        <taxon>Eurotiomycetes</taxon>
        <taxon>Eurotiomycetidae</taxon>
        <taxon>Onygenales</taxon>
        <taxon>Ajellomycetaceae</taxon>
        <taxon>Helicocarpus</taxon>
    </lineage>
</organism>
<evidence type="ECO:0000313" key="2">
    <source>
        <dbReference type="EMBL" id="PGH18395.1"/>
    </source>
</evidence>
<keyword evidence="3" id="KW-1185">Reference proteome</keyword>
<dbReference type="InterPro" id="IPR023631">
    <property type="entry name" value="Amidase_dom"/>
</dbReference>
<dbReference type="STRING" id="1447875.A0A2B7YAW2"/>
<sequence length="519" mass="56218">MDVAAVNHSYYAALPVVELQMPTCRGIDIKKLSIPQLQQYLIDRKFSSRDLVETYLERIQGLNRHLKAVIEINPDALTIAEQLDNEREDGKLRSPLHGIPFLVKDNIATKDSMDTTAAIVLIGATVPEDAEIVSLLRDAGAVLLGHANLSEWAAMRSSYYSEGYSARGGQCRNPYNLAENPGGTSSGSAVAVATNMVSFSIGTETDGSVMFPADRNAVVGIKPTVGLTSTKGLIPESSSLDTVGTFGKTVVDAAIGLDAITGGFKSVHTSGSYASFVVNKEALKTARFGLPWKRVWELAKENEPEQYNALMTVIKLIREAGAEVVEWRELPSAEEIIPPSGWDCLRTNPNNIRNLEDIVAWNVRNSEMEGGQPCTHPAWPSGQDNFEQSLASKGILDDTYYNALGYIRKKSREEGIDAALRMSDGSPLDGLLVPLQADGGAACQVAAKAGYPMIAIPTNINELGVPFGLAIIQTAWREDLLIKYGSAIEDLVGGRSKPMFRNLKASNYMYVGVKPDYAC</sequence>
<evidence type="ECO:0000313" key="3">
    <source>
        <dbReference type="Proteomes" id="UP000223968"/>
    </source>
</evidence>
<dbReference type="OrthoDB" id="566138at2759"/>
<dbReference type="PANTHER" id="PTHR42678:SF37">
    <property type="entry name" value="AMIDASE C869.01-RELATED"/>
    <property type="match status" value="1"/>
</dbReference>
<protein>
    <recommendedName>
        <fullName evidence="1">Amidase domain-containing protein</fullName>
    </recommendedName>
</protein>
<feature type="domain" description="Amidase" evidence="1">
    <location>
        <begin position="50"/>
        <end position="338"/>
    </location>
</feature>
<dbReference type="InterPro" id="IPR036928">
    <property type="entry name" value="AS_sf"/>
</dbReference>
<dbReference type="EMBL" id="PDNB01000004">
    <property type="protein sequence ID" value="PGH18395.1"/>
    <property type="molecule type" value="Genomic_DNA"/>
</dbReference>
<name>A0A2B7YAW2_9EURO</name>
<dbReference type="AlphaFoldDB" id="A0A2B7YAW2"/>
<accession>A0A2B7YAW2</accession>
<dbReference type="SUPFAM" id="SSF75304">
    <property type="entry name" value="Amidase signature (AS) enzymes"/>
    <property type="match status" value="1"/>
</dbReference>